<dbReference type="SUPFAM" id="SSF52172">
    <property type="entry name" value="CheY-like"/>
    <property type="match status" value="1"/>
</dbReference>
<dbReference type="PROSITE" id="PS50110">
    <property type="entry name" value="RESPONSE_REGULATORY"/>
    <property type="match status" value="1"/>
</dbReference>
<reference evidence="8 9" key="1">
    <citation type="submission" date="2016-04" db="EMBL/GenBank/DDBJ databases">
        <title>Complete Genome Sequence of Halotalea alkalilenta IHB B 13600.</title>
        <authorList>
            <person name="Swarnkar M.K."/>
            <person name="Sharma A."/>
            <person name="Kaushal K."/>
            <person name="Soni R."/>
            <person name="Rana S."/>
            <person name="Singh A.K."/>
            <person name="Gulati A."/>
        </authorList>
    </citation>
    <scope>NUCLEOTIDE SEQUENCE [LARGE SCALE GENOMIC DNA]</scope>
    <source>
        <strain evidence="8 9">IHB B 13600</strain>
    </source>
</reference>
<evidence type="ECO:0000256" key="2">
    <source>
        <dbReference type="ARBA" id="ARBA00023012"/>
    </source>
</evidence>
<keyword evidence="4" id="KW-0238">DNA-binding</keyword>
<evidence type="ECO:0000259" key="7">
    <source>
        <dbReference type="PROSITE" id="PS50110"/>
    </source>
</evidence>
<dbReference type="RefSeq" id="WP_064121696.1">
    <property type="nucleotide sequence ID" value="NZ_CP015243.1"/>
</dbReference>
<dbReference type="InterPro" id="IPR039420">
    <property type="entry name" value="WalR-like"/>
</dbReference>
<feature type="domain" description="Response regulatory" evidence="7">
    <location>
        <begin position="12"/>
        <end position="129"/>
    </location>
</feature>
<keyword evidence="5" id="KW-0804">Transcription</keyword>
<dbReference type="InterPro" id="IPR001789">
    <property type="entry name" value="Sig_transdc_resp-reg_receiver"/>
</dbReference>
<evidence type="ECO:0000256" key="1">
    <source>
        <dbReference type="ARBA" id="ARBA00022553"/>
    </source>
</evidence>
<proteinExistence type="predicted"/>
<dbReference type="SMART" id="SM00448">
    <property type="entry name" value="REC"/>
    <property type="match status" value="1"/>
</dbReference>
<evidence type="ECO:0000256" key="4">
    <source>
        <dbReference type="ARBA" id="ARBA00023125"/>
    </source>
</evidence>
<dbReference type="GO" id="GO:0000976">
    <property type="term" value="F:transcription cis-regulatory region binding"/>
    <property type="evidence" value="ECO:0007669"/>
    <property type="project" value="TreeGrafter"/>
</dbReference>
<evidence type="ECO:0000256" key="3">
    <source>
        <dbReference type="ARBA" id="ARBA00023015"/>
    </source>
</evidence>
<accession>A0A172YBX8</accession>
<dbReference type="PANTHER" id="PTHR48111:SF1">
    <property type="entry name" value="TWO-COMPONENT RESPONSE REGULATOR ORR33"/>
    <property type="match status" value="1"/>
</dbReference>
<dbReference type="KEGG" id="haa:A5892_03950"/>
<keyword evidence="9" id="KW-1185">Reference proteome</keyword>
<keyword evidence="1 6" id="KW-0597">Phosphoprotein</keyword>
<dbReference type="GO" id="GO:0032993">
    <property type="term" value="C:protein-DNA complex"/>
    <property type="evidence" value="ECO:0007669"/>
    <property type="project" value="TreeGrafter"/>
</dbReference>
<dbReference type="Pfam" id="PF00072">
    <property type="entry name" value="Response_reg"/>
    <property type="match status" value="1"/>
</dbReference>
<gene>
    <name evidence="8" type="ORF">A5892_03950</name>
</gene>
<protein>
    <recommendedName>
        <fullName evidence="7">Response regulatory domain-containing protein</fullName>
    </recommendedName>
</protein>
<name>A0A172YBX8_9GAMM</name>
<dbReference type="GO" id="GO:0006355">
    <property type="term" value="P:regulation of DNA-templated transcription"/>
    <property type="evidence" value="ECO:0007669"/>
    <property type="project" value="TreeGrafter"/>
</dbReference>
<keyword evidence="3" id="KW-0805">Transcription regulation</keyword>
<dbReference type="GO" id="GO:0000156">
    <property type="term" value="F:phosphorelay response regulator activity"/>
    <property type="evidence" value="ECO:0007669"/>
    <property type="project" value="TreeGrafter"/>
</dbReference>
<dbReference type="STRING" id="376489.A5892_03950"/>
<evidence type="ECO:0000313" key="8">
    <source>
        <dbReference type="EMBL" id="ANF56724.1"/>
    </source>
</evidence>
<organism evidence="8 9">
    <name type="scientific">Halotalea alkalilenta</name>
    <dbReference type="NCBI Taxonomy" id="376489"/>
    <lineage>
        <taxon>Bacteria</taxon>
        <taxon>Pseudomonadati</taxon>
        <taxon>Pseudomonadota</taxon>
        <taxon>Gammaproteobacteria</taxon>
        <taxon>Oceanospirillales</taxon>
        <taxon>Halomonadaceae</taxon>
        <taxon>Halotalea</taxon>
    </lineage>
</organism>
<dbReference type="PANTHER" id="PTHR48111">
    <property type="entry name" value="REGULATOR OF RPOS"/>
    <property type="match status" value="1"/>
</dbReference>
<dbReference type="EMBL" id="CP015243">
    <property type="protein sequence ID" value="ANF56724.1"/>
    <property type="molecule type" value="Genomic_DNA"/>
</dbReference>
<dbReference type="GO" id="GO:0005829">
    <property type="term" value="C:cytosol"/>
    <property type="evidence" value="ECO:0007669"/>
    <property type="project" value="TreeGrafter"/>
</dbReference>
<evidence type="ECO:0000313" key="9">
    <source>
        <dbReference type="Proteomes" id="UP000077875"/>
    </source>
</evidence>
<feature type="modified residue" description="4-aspartylphosphate" evidence="6">
    <location>
        <position position="62"/>
    </location>
</feature>
<sequence length="289" mass="31913">MSERDGDECPYRVLLVDDQPIVGEALGHWLDEDGGFELRHCLDGGQALEAARAWAPDVILQDLQLPGIDGIELVAAYASDERLVHTPIVMLSAEDGAAVRRAAFRAGADDYLIKLPDPFELVSRLRYHAKAQRTRLQRDALLAEISPPRVFEASGALARIKADPHWRERPIGLLAVRLEARADARWQPLRPLSRRIFRLLAENTAASCHDLVIGPGRMSMFVLVPGATPGILALLIERCKRDLLLCAVLARLGIRLEIASSSRRRSTDACIDEMVRDIHDGSLAAFTVP</sequence>
<evidence type="ECO:0000256" key="5">
    <source>
        <dbReference type="ARBA" id="ARBA00023163"/>
    </source>
</evidence>
<dbReference type="Proteomes" id="UP000077875">
    <property type="component" value="Chromosome"/>
</dbReference>
<dbReference type="AlphaFoldDB" id="A0A172YBX8"/>
<evidence type="ECO:0000256" key="6">
    <source>
        <dbReference type="PROSITE-ProRule" id="PRU00169"/>
    </source>
</evidence>
<keyword evidence="2" id="KW-0902">Two-component regulatory system</keyword>
<dbReference type="InterPro" id="IPR011006">
    <property type="entry name" value="CheY-like_superfamily"/>
</dbReference>
<dbReference type="Gene3D" id="3.40.50.2300">
    <property type="match status" value="1"/>
</dbReference>